<evidence type="ECO:0000256" key="4">
    <source>
        <dbReference type="PROSITE-ProRule" id="PRU00284"/>
    </source>
</evidence>
<feature type="domain" description="Methyl-accepting transducer" evidence="6">
    <location>
        <begin position="305"/>
        <end position="555"/>
    </location>
</feature>
<keyword evidence="5" id="KW-0812">Transmembrane</keyword>
<proteinExistence type="inferred from homology"/>
<dbReference type="Gene3D" id="1.10.287.950">
    <property type="entry name" value="Methyl-accepting chemotaxis protein"/>
    <property type="match status" value="1"/>
</dbReference>
<evidence type="ECO:0000256" key="2">
    <source>
        <dbReference type="ARBA" id="ARBA00023224"/>
    </source>
</evidence>
<dbReference type="SUPFAM" id="SSF58104">
    <property type="entry name" value="Methyl-accepting chemotaxis protein (MCP) signaling domain"/>
    <property type="match status" value="1"/>
</dbReference>
<dbReference type="GO" id="GO:0007165">
    <property type="term" value="P:signal transduction"/>
    <property type="evidence" value="ECO:0007669"/>
    <property type="project" value="UniProtKB-KW"/>
</dbReference>
<comment type="subcellular location">
    <subcellularLocation>
        <location evidence="1">Membrane</location>
    </subcellularLocation>
</comment>
<name>A0A2J8HU20_VIBDI</name>
<dbReference type="PROSITE" id="PS50111">
    <property type="entry name" value="CHEMOTAXIS_TRANSDUC_2"/>
    <property type="match status" value="1"/>
</dbReference>
<dbReference type="SMART" id="SM00283">
    <property type="entry name" value="MA"/>
    <property type="match status" value="1"/>
</dbReference>
<accession>A0A2J8HU20</accession>
<evidence type="ECO:0000259" key="7">
    <source>
        <dbReference type="PROSITE" id="PS50885"/>
    </source>
</evidence>
<dbReference type="InterPro" id="IPR004089">
    <property type="entry name" value="MCPsignal_dom"/>
</dbReference>
<dbReference type="CDD" id="cd06225">
    <property type="entry name" value="HAMP"/>
    <property type="match status" value="1"/>
</dbReference>
<evidence type="ECO:0000313" key="9">
    <source>
        <dbReference type="EMBL" id="RAS55281.1"/>
    </source>
</evidence>
<dbReference type="EMBL" id="POSK01000019">
    <property type="protein sequence ID" value="PNI01783.1"/>
    <property type="molecule type" value="Genomic_DNA"/>
</dbReference>
<dbReference type="PANTHER" id="PTHR32089">
    <property type="entry name" value="METHYL-ACCEPTING CHEMOTAXIS PROTEIN MCPB"/>
    <property type="match status" value="1"/>
</dbReference>
<dbReference type="GO" id="GO:0006935">
    <property type="term" value="P:chemotaxis"/>
    <property type="evidence" value="ECO:0007669"/>
    <property type="project" value="UniProtKB-ARBA"/>
</dbReference>
<evidence type="ECO:0000313" key="10">
    <source>
        <dbReference type="Proteomes" id="UP000236449"/>
    </source>
</evidence>
<sequence length="577" mass="63830">MKPLSLKNKIIALFVMSLLITIVAAFFSVKFVIGDYINKSYDSRMVSNVNLISSEIKQSLERDISVIESLDFGIIGIRDTQQKLGYEQVVKLINKTALSDKGSLNKEQSQYFIDLARDHEEGIKITQIYSETGQAKVIVSKKKNGVVDFFTIDLSLIDGLIKRYSIPGVYFELLDGQSNTIYSTGKVNLDLKKTDIITVADSKWYLRSYIDYSYIDSITGRINQDITKYMSLCAFMMLVVSLFTLNIQLNPLSKLKILVESLAGSDADLTQRIELNRKDEIGDITKSVNTFIDNLQSLFLNISSSNRSLNNAREELDTHIGRNVSTVASYNAQSKSLSEAIDDIRQSSLDVQQQIKESMELAEQVSHQVRETAKKGSFVENIVITLSDDTEKISSLIGGMDTVTKGISNILNTIQKIADQTDLLALNASIEAARAGEAGKGFAVVAEEVRVLASRTRSSTTEIDEFLDQFSSSSDQIVSQMSQVLKNSELNRNSTLDVINQIQLVEKAVGQINMINSSISIAADNQCTKMDKLNAEIQLTNNLSDEITDSASSIARVHGDISQVSSALTKDVSIFKV</sequence>
<dbReference type="RefSeq" id="WP_102954274.1">
    <property type="nucleotide sequence ID" value="NZ_POSI01000007.1"/>
</dbReference>
<evidence type="ECO:0000256" key="5">
    <source>
        <dbReference type="SAM" id="Phobius"/>
    </source>
</evidence>
<dbReference type="PROSITE" id="PS50885">
    <property type="entry name" value="HAMP"/>
    <property type="match status" value="1"/>
</dbReference>
<dbReference type="Pfam" id="PF00015">
    <property type="entry name" value="MCPsignal"/>
    <property type="match status" value="1"/>
</dbReference>
<keyword evidence="2 4" id="KW-0807">Transducer</keyword>
<dbReference type="SMART" id="SM00304">
    <property type="entry name" value="HAMP"/>
    <property type="match status" value="1"/>
</dbReference>
<evidence type="ECO:0000256" key="3">
    <source>
        <dbReference type="ARBA" id="ARBA00029447"/>
    </source>
</evidence>
<gene>
    <name evidence="8" type="ORF">C1N32_19900</name>
    <name evidence="9" type="ORF">DET48_1465</name>
</gene>
<evidence type="ECO:0000256" key="1">
    <source>
        <dbReference type="ARBA" id="ARBA00004370"/>
    </source>
</evidence>
<reference evidence="9 11" key="2">
    <citation type="submission" date="2018-06" db="EMBL/GenBank/DDBJ databases">
        <title>Freshwater and sediment microbial communities from various areas in North America, analyzing microbe dynamics in response to fracking.</title>
        <authorList>
            <person name="Lamendella R."/>
        </authorList>
    </citation>
    <scope>NUCLEOTIDE SEQUENCE [LARGE SCALE GENOMIC DNA]</scope>
    <source>
        <strain evidence="9 11">99A</strain>
    </source>
</reference>
<keyword evidence="5" id="KW-1133">Transmembrane helix</keyword>
<comment type="caution">
    <text evidence="8">The sequence shown here is derived from an EMBL/GenBank/DDBJ whole genome shotgun (WGS) entry which is preliminary data.</text>
</comment>
<organism evidence="8 10">
    <name type="scientific">Vibrio diazotrophicus</name>
    <dbReference type="NCBI Taxonomy" id="685"/>
    <lineage>
        <taxon>Bacteria</taxon>
        <taxon>Pseudomonadati</taxon>
        <taxon>Pseudomonadota</taxon>
        <taxon>Gammaproteobacteria</taxon>
        <taxon>Vibrionales</taxon>
        <taxon>Vibrionaceae</taxon>
        <taxon>Vibrio</taxon>
    </lineage>
</organism>
<dbReference type="Proteomes" id="UP000236449">
    <property type="component" value="Unassembled WGS sequence"/>
</dbReference>
<dbReference type="OrthoDB" id="2489132at2"/>
<feature type="domain" description="HAMP" evidence="7">
    <location>
        <begin position="246"/>
        <end position="300"/>
    </location>
</feature>
<feature type="transmembrane region" description="Helical" evidence="5">
    <location>
        <begin position="229"/>
        <end position="247"/>
    </location>
</feature>
<feature type="transmembrane region" description="Helical" evidence="5">
    <location>
        <begin position="12"/>
        <end position="33"/>
    </location>
</feature>
<dbReference type="PANTHER" id="PTHR32089:SF55">
    <property type="entry name" value="METHYL ACCEPTING SENSORY TRANSDUCER WITH CACHE_2 SMALL MOLECULE BINDING DOMAIN"/>
    <property type="match status" value="1"/>
</dbReference>
<dbReference type="GO" id="GO:0016020">
    <property type="term" value="C:membrane"/>
    <property type="evidence" value="ECO:0007669"/>
    <property type="project" value="UniProtKB-SubCell"/>
</dbReference>
<comment type="similarity">
    <text evidence="3">Belongs to the methyl-accepting chemotaxis (MCP) protein family.</text>
</comment>
<reference evidence="8 10" key="1">
    <citation type="submission" date="2018-01" db="EMBL/GenBank/DDBJ databases">
        <title>Draft genome sequences of six Vibrio diazotrophicus strains isolated from deep-sea sediments of the Baltic Sea.</title>
        <authorList>
            <person name="Castillo D."/>
            <person name="Vandieken V."/>
            <person name="Chiang O."/>
            <person name="Middelboe M."/>
        </authorList>
    </citation>
    <scope>NUCLEOTIDE SEQUENCE [LARGE SCALE GENOMIC DNA]</scope>
    <source>
        <strain evidence="8 10">60.27F</strain>
    </source>
</reference>
<protein>
    <submittedName>
        <fullName evidence="9">Methyl-accepting chemotaxis protein</fullName>
    </submittedName>
</protein>
<dbReference type="Proteomes" id="UP000248729">
    <property type="component" value="Unassembled WGS sequence"/>
</dbReference>
<dbReference type="EMBL" id="QLTR01000046">
    <property type="protein sequence ID" value="RAS55281.1"/>
    <property type="molecule type" value="Genomic_DNA"/>
</dbReference>
<evidence type="ECO:0000259" key="6">
    <source>
        <dbReference type="PROSITE" id="PS50111"/>
    </source>
</evidence>
<evidence type="ECO:0000313" key="11">
    <source>
        <dbReference type="Proteomes" id="UP000248729"/>
    </source>
</evidence>
<evidence type="ECO:0000313" key="8">
    <source>
        <dbReference type="EMBL" id="PNI01783.1"/>
    </source>
</evidence>
<dbReference type="AlphaFoldDB" id="A0A2J8HU20"/>
<dbReference type="Pfam" id="PF00672">
    <property type="entry name" value="HAMP"/>
    <property type="match status" value="1"/>
</dbReference>
<keyword evidence="5" id="KW-0472">Membrane</keyword>
<dbReference type="InterPro" id="IPR003660">
    <property type="entry name" value="HAMP_dom"/>
</dbReference>